<keyword evidence="2" id="KW-1185">Reference proteome</keyword>
<dbReference type="AlphaFoldDB" id="A0A176S3E2"/>
<proteinExistence type="predicted"/>
<organism evidence="1 2">
    <name type="scientific">Candidatus Thiomargarita nelsonii</name>
    <dbReference type="NCBI Taxonomy" id="1003181"/>
    <lineage>
        <taxon>Bacteria</taxon>
        <taxon>Pseudomonadati</taxon>
        <taxon>Pseudomonadota</taxon>
        <taxon>Gammaproteobacteria</taxon>
        <taxon>Thiotrichales</taxon>
        <taxon>Thiotrichaceae</taxon>
        <taxon>Thiomargarita</taxon>
    </lineage>
</organism>
<name>A0A176S3E2_9GAMM</name>
<accession>A0A176S3E2</accession>
<evidence type="ECO:0000313" key="2">
    <source>
        <dbReference type="Proteomes" id="UP000076962"/>
    </source>
</evidence>
<protein>
    <submittedName>
        <fullName evidence="1">Uncharacterized protein</fullName>
    </submittedName>
</protein>
<evidence type="ECO:0000313" key="1">
    <source>
        <dbReference type="EMBL" id="OAD22464.1"/>
    </source>
</evidence>
<gene>
    <name evidence="1" type="ORF">THIOM_001731</name>
</gene>
<feature type="non-terminal residue" evidence="1">
    <location>
        <position position="1"/>
    </location>
</feature>
<sequence>RLLERIRQTHPRMKFIVTEDGLASNGPHIRK</sequence>
<dbReference type="EMBL" id="LUTY01000930">
    <property type="protein sequence ID" value="OAD22464.1"/>
    <property type="molecule type" value="Genomic_DNA"/>
</dbReference>
<dbReference type="Proteomes" id="UP000076962">
    <property type="component" value="Unassembled WGS sequence"/>
</dbReference>
<reference evidence="1 2" key="1">
    <citation type="submission" date="2016-05" db="EMBL/GenBank/DDBJ databases">
        <title>Single-cell genome of chain-forming Candidatus Thiomargarita nelsonii and comparison to other large sulfur-oxidizing bacteria.</title>
        <authorList>
            <person name="Winkel M."/>
            <person name="Salman V."/>
            <person name="Woyke T."/>
            <person name="Schulz-Vogt H."/>
            <person name="Richter M."/>
            <person name="Flood B."/>
            <person name="Bailey J."/>
            <person name="Amann R."/>
            <person name="Mussmann M."/>
        </authorList>
    </citation>
    <scope>NUCLEOTIDE SEQUENCE [LARGE SCALE GENOMIC DNA]</scope>
    <source>
        <strain evidence="1 2">THI036</strain>
    </source>
</reference>
<comment type="caution">
    <text evidence="1">The sequence shown here is derived from an EMBL/GenBank/DDBJ whole genome shotgun (WGS) entry which is preliminary data.</text>
</comment>